<feature type="transmembrane region" description="Helical" evidence="6">
    <location>
        <begin position="94"/>
        <end position="117"/>
    </location>
</feature>
<feature type="transmembrane region" description="Helical" evidence="6">
    <location>
        <begin position="129"/>
        <end position="152"/>
    </location>
</feature>
<keyword evidence="4 6" id="KW-1133">Transmembrane helix</keyword>
<feature type="transmembrane region" description="Helical" evidence="6">
    <location>
        <begin position="592"/>
        <end position="612"/>
    </location>
</feature>
<evidence type="ECO:0000256" key="5">
    <source>
        <dbReference type="ARBA" id="ARBA00023136"/>
    </source>
</evidence>
<dbReference type="InterPro" id="IPR045069">
    <property type="entry name" value="MATE_euk"/>
</dbReference>
<evidence type="ECO:0000256" key="4">
    <source>
        <dbReference type="ARBA" id="ARBA00022989"/>
    </source>
</evidence>
<feature type="transmembrane region" description="Helical" evidence="6">
    <location>
        <begin position="429"/>
        <end position="449"/>
    </location>
</feature>
<dbReference type="InterPro" id="IPR002528">
    <property type="entry name" value="MATE_fam"/>
</dbReference>
<evidence type="ECO:0000256" key="1">
    <source>
        <dbReference type="ARBA" id="ARBA00004141"/>
    </source>
</evidence>
<evidence type="ECO:0000313" key="8">
    <source>
        <dbReference type="Proteomes" id="UP001159405"/>
    </source>
</evidence>
<evidence type="ECO:0000256" key="3">
    <source>
        <dbReference type="ARBA" id="ARBA00022692"/>
    </source>
</evidence>
<evidence type="ECO:0000256" key="2">
    <source>
        <dbReference type="ARBA" id="ARBA00010199"/>
    </source>
</evidence>
<dbReference type="PANTHER" id="PTHR11206">
    <property type="entry name" value="MULTIDRUG RESISTANCE PROTEIN"/>
    <property type="match status" value="1"/>
</dbReference>
<dbReference type="Proteomes" id="UP001159405">
    <property type="component" value="Unassembled WGS sequence"/>
</dbReference>
<comment type="subcellular location">
    <subcellularLocation>
        <location evidence="1">Membrane</location>
        <topology evidence="1">Multi-pass membrane protein</topology>
    </subcellularLocation>
</comment>
<dbReference type="EMBL" id="CALNXK010000142">
    <property type="protein sequence ID" value="CAH3167857.1"/>
    <property type="molecule type" value="Genomic_DNA"/>
</dbReference>
<comment type="similarity">
    <text evidence="2 6">Belongs to the multi antimicrobial extrusion (MATE) (TC 2.A.66.1) family.</text>
</comment>
<gene>
    <name evidence="7" type="ORF">PLOB_00008912</name>
</gene>
<evidence type="ECO:0000313" key="7">
    <source>
        <dbReference type="EMBL" id="CAH3167857.1"/>
    </source>
</evidence>
<name>A0ABN8QNZ5_9CNID</name>
<sequence>MIQMAGQAHPYNADLSKESEHAAEFQIHVRHSRGEKAGHCHGGLLSGSYCKEIKELFTLAWPTVLSYFFYHMIHMISLFFAGRIGKLELAAGTLALSFINVTGPSLFIGLGSAVETLCSQAFGARNYRLVGVVLQRGVWILGLTCILAWSLWVNSELLLLLVHQEKNVARLTQDFVLICIPALIGNFLFVLLQRYLQTQGIVKPILYVCAVTNGIQIGLNVLMVLVFNLGFRGVAISWALTACILTSLLLTYMKVFKLHTKTWPGWTTESLLKWSQFIKLAVSGMAMICIEWWSFEVGAFLTGTLGEVQLAAFGILFNWAIFVFMIPLGLSVAAGVRVGNFLGAGNPKAVKKTIKVALGLIVSVELIILSLFFGLGDISGRVFTSSSDVLAVYKKNIRIVSVQFFFDGIQGVCSGIVRGAGRQRIGVLINFLSYCVALSLGITLMFFVFHESAGLWIGLLTGVVIQSASYLFLLWRTDWDKQAELAQRRTGAKTVKDLTSGNLLNGHFAGQSAEKHRDLNLASWISKTSSLLFLNHVDADNSQFRLALLSNDGSTSERDSHQEEIKSEATADIKRSHNLTSSQKRALIVKRLIPLVISLMILGGAVALRFLIPLPSSHETSSFGNDTLTANTFYNNLTTNLVT</sequence>
<accession>A0ABN8QNZ5</accession>
<protein>
    <recommendedName>
        <fullName evidence="6">Multidrug and toxin extrusion protein</fullName>
    </recommendedName>
</protein>
<comment type="caution">
    <text evidence="7">The sequence shown here is derived from an EMBL/GenBank/DDBJ whole genome shotgun (WGS) entry which is preliminary data.</text>
</comment>
<keyword evidence="5 6" id="KW-0472">Membrane</keyword>
<dbReference type="CDD" id="cd13132">
    <property type="entry name" value="MATE_eukaryotic"/>
    <property type="match status" value="1"/>
</dbReference>
<evidence type="ECO:0000256" key="6">
    <source>
        <dbReference type="RuleBase" id="RU004914"/>
    </source>
</evidence>
<dbReference type="NCBIfam" id="TIGR00797">
    <property type="entry name" value="matE"/>
    <property type="match status" value="1"/>
</dbReference>
<feature type="transmembrane region" description="Helical" evidence="6">
    <location>
        <begin position="235"/>
        <end position="256"/>
    </location>
</feature>
<organism evidence="7 8">
    <name type="scientific">Porites lobata</name>
    <dbReference type="NCBI Taxonomy" id="104759"/>
    <lineage>
        <taxon>Eukaryota</taxon>
        <taxon>Metazoa</taxon>
        <taxon>Cnidaria</taxon>
        <taxon>Anthozoa</taxon>
        <taxon>Hexacorallia</taxon>
        <taxon>Scleractinia</taxon>
        <taxon>Fungiina</taxon>
        <taxon>Poritidae</taxon>
        <taxon>Porites</taxon>
    </lineage>
</organism>
<feature type="transmembrane region" description="Helical" evidence="6">
    <location>
        <begin position="455"/>
        <end position="475"/>
    </location>
</feature>
<feature type="transmembrane region" description="Helical" evidence="6">
    <location>
        <begin position="172"/>
        <end position="192"/>
    </location>
</feature>
<keyword evidence="3 6" id="KW-0812">Transmembrane</keyword>
<reference evidence="7 8" key="1">
    <citation type="submission" date="2022-05" db="EMBL/GenBank/DDBJ databases">
        <authorList>
            <consortium name="Genoscope - CEA"/>
            <person name="William W."/>
        </authorList>
    </citation>
    <scope>NUCLEOTIDE SEQUENCE [LARGE SCALE GENOMIC DNA]</scope>
</reference>
<feature type="transmembrane region" description="Helical" evidence="6">
    <location>
        <begin position="356"/>
        <end position="376"/>
    </location>
</feature>
<feature type="transmembrane region" description="Helical" evidence="6">
    <location>
        <begin position="277"/>
        <end position="295"/>
    </location>
</feature>
<feature type="transmembrane region" description="Helical" evidence="6">
    <location>
        <begin position="315"/>
        <end position="336"/>
    </location>
</feature>
<proteinExistence type="inferred from homology"/>
<feature type="transmembrane region" description="Helical" evidence="6">
    <location>
        <begin position="396"/>
        <end position="417"/>
    </location>
</feature>
<feature type="transmembrane region" description="Helical" evidence="6">
    <location>
        <begin position="204"/>
        <end position="229"/>
    </location>
</feature>
<feature type="transmembrane region" description="Helical" evidence="6">
    <location>
        <begin position="59"/>
        <end position="82"/>
    </location>
</feature>
<keyword evidence="8" id="KW-1185">Reference proteome</keyword>
<dbReference type="Pfam" id="PF01554">
    <property type="entry name" value="MatE"/>
    <property type="match status" value="2"/>
</dbReference>